<dbReference type="AlphaFoldDB" id="A4CKU2"/>
<evidence type="ECO:0000313" key="2">
    <source>
        <dbReference type="Proteomes" id="UP000009049"/>
    </source>
</evidence>
<name>A4CKU2_ROBBH</name>
<dbReference type="HOGENOM" id="CLU_3157300_0_0_10"/>
<evidence type="ECO:0000313" key="1">
    <source>
        <dbReference type="EMBL" id="EAR15491.1"/>
    </source>
</evidence>
<reference evidence="1 2" key="1">
    <citation type="journal article" date="2009" name="J. Bacteriol.">
        <title>Complete genome sequence of Robiginitalea biformata HTCC2501.</title>
        <authorList>
            <person name="Oh H.M."/>
            <person name="Giovannoni S.J."/>
            <person name="Lee K."/>
            <person name="Ferriera S."/>
            <person name="Johnson J."/>
            <person name="Cho J.C."/>
        </authorList>
    </citation>
    <scope>NUCLEOTIDE SEQUENCE [LARGE SCALE GENOMIC DNA]</scope>
    <source>
        <strain evidence="2">ATCC BAA-864 / HTCC2501 / KCTC 12146</strain>
    </source>
</reference>
<keyword evidence="2" id="KW-1185">Reference proteome</keyword>
<protein>
    <submittedName>
        <fullName evidence="1">Uncharacterized protein</fullName>
    </submittedName>
</protein>
<dbReference type="STRING" id="313596.RB2501_14224"/>
<gene>
    <name evidence="1" type="ordered locus">RB2501_14224</name>
</gene>
<accession>A4CKU2</accession>
<dbReference type="EMBL" id="CP001712">
    <property type="protein sequence ID" value="EAR15491.1"/>
    <property type="molecule type" value="Genomic_DNA"/>
</dbReference>
<proteinExistence type="predicted"/>
<dbReference type="Proteomes" id="UP000009049">
    <property type="component" value="Chromosome"/>
</dbReference>
<organism evidence="1 2">
    <name type="scientific">Robiginitalea biformata (strain ATCC BAA-864 / DSM 15991 / KCTC 12146 / HTCC2501)</name>
    <dbReference type="NCBI Taxonomy" id="313596"/>
    <lineage>
        <taxon>Bacteria</taxon>
        <taxon>Pseudomonadati</taxon>
        <taxon>Bacteroidota</taxon>
        <taxon>Flavobacteriia</taxon>
        <taxon>Flavobacteriales</taxon>
        <taxon>Flavobacteriaceae</taxon>
        <taxon>Robiginitalea</taxon>
    </lineage>
</organism>
<sequence length="48" mass="5387">MNFSQVFGKTAADFVKIHKIPYHFFTVSGNDHILTINESVSGEVCTKQ</sequence>
<dbReference type="KEGG" id="rbi:RB2501_14224"/>